<evidence type="ECO:0000313" key="4">
    <source>
        <dbReference type="Proteomes" id="UP001209854"/>
    </source>
</evidence>
<keyword evidence="4" id="KW-1185">Reference proteome</keyword>
<proteinExistence type="predicted"/>
<dbReference type="SUPFAM" id="SSF52540">
    <property type="entry name" value="P-loop containing nucleoside triphosphate hydrolases"/>
    <property type="match status" value="1"/>
</dbReference>
<dbReference type="Pfam" id="PF13476">
    <property type="entry name" value="AAA_23"/>
    <property type="match status" value="1"/>
</dbReference>
<evidence type="ECO:0000313" key="3">
    <source>
        <dbReference type="EMBL" id="MCW7551831.1"/>
    </source>
</evidence>
<dbReference type="RefSeq" id="WP_262566829.1">
    <property type="nucleotide sequence ID" value="NZ_JAPFCC010000001.1"/>
</dbReference>
<reference evidence="3 4" key="1">
    <citation type="submission" date="2022-10" db="EMBL/GenBank/DDBJ databases">
        <title>High-quality genome sequences of two octocoral-associated bacteria, Endozoicomonas euniceicola EF212 and Endozoicomonas gorgoniicola PS125.</title>
        <authorList>
            <person name="Chiou Y.-J."/>
            <person name="Chen Y.-H."/>
        </authorList>
    </citation>
    <scope>NUCLEOTIDE SEQUENCE [LARGE SCALE GENOMIC DNA]</scope>
    <source>
        <strain evidence="3 4">PS125</strain>
    </source>
</reference>
<organism evidence="3 4">
    <name type="scientific">Endozoicomonas gorgoniicola</name>
    <dbReference type="NCBI Taxonomy" id="1234144"/>
    <lineage>
        <taxon>Bacteria</taxon>
        <taxon>Pseudomonadati</taxon>
        <taxon>Pseudomonadota</taxon>
        <taxon>Gammaproteobacteria</taxon>
        <taxon>Oceanospirillales</taxon>
        <taxon>Endozoicomonadaceae</taxon>
        <taxon>Endozoicomonas</taxon>
    </lineage>
</organism>
<dbReference type="InterPro" id="IPR027417">
    <property type="entry name" value="P-loop_NTPase"/>
</dbReference>
<dbReference type="Proteomes" id="UP001209854">
    <property type="component" value="Unassembled WGS sequence"/>
</dbReference>
<gene>
    <name evidence="3" type="ORF">NX722_04080</name>
</gene>
<dbReference type="PANTHER" id="PTHR43581">
    <property type="entry name" value="ATP/GTP PHOSPHATASE"/>
    <property type="match status" value="1"/>
</dbReference>
<feature type="domain" description="ATPase AAA-type core" evidence="1">
    <location>
        <begin position="169"/>
        <end position="320"/>
    </location>
</feature>
<protein>
    <submittedName>
        <fullName evidence="3">AAA family ATPase</fullName>
    </submittedName>
</protein>
<dbReference type="EMBL" id="JAPFCC010000001">
    <property type="protein sequence ID" value="MCW7551831.1"/>
    <property type="molecule type" value="Genomic_DNA"/>
</dbReference>
<evidence type="ECO:0000259" key="2">
    <source>
        <dbReference type="Pfam" id="PF13476"/>
    </source>
</evidence>
<dbReference type="PANTHER" id="PTHR43581:SF4">
    <property type="entry name" value="ATP_GTP PHOSPHATASE"/>
    <property type="match status" value="1"/>
</dbReference>
<evidence type="ECO:0000259" key="1">
    <source>
        <dbReference type="Pfam" id="PF13304"/>
    </source>
</evidence>
<dbReference type="InterPro" id="IPR038729">
    <property type="entry name" value="Rad50/SbcC_AAA"/>
</dbReference>
<sequence>MLKSLILNNVGPTEGGQPIQFAPRLNLITGDNGLGKSFLLDIAWWALTRKWPQEVNAALTSGYMARPVDPKKSASIAVELKGKSRPVTVTVPFRREEQKWVFPRSKPVMAGLVLYALPNGGFAVWDPARNYSDSKSGATHERRPAYVFTPQNVWDGLYGDDGKPLCNGLIHDWAGWQKENGDTFQLLQKILESLSPSPREVIRAGQLTRVSLDDSRDIPTLKMPYGQDVPVIHASSGMKRIIALAYLLVWAWQEHVNACVFLGQEPTRQVIFLIDEIEAHLHPKWQRSIIVSLLQAVTRLAASKVDVQLIAATHSPLVMASVEPQFNAKKDVWLDLDFEPKTQDGCAVITQRDFIRQGSANNWLTSEAFDLKSTYSIEAEEILEQASRILSQENVTITQAKHIDKKLRTVLSETDPFWMRWRFVAEQKGWLKP</sequence>
<dbReference type="Pfam" id="PF13304">
    <property type="entry name" value="AAA_21"/>
    <property type="match status" value="1"/>
</dbReference>
<dbReference type="InterPro" id="IPR003959">
    <property type="entry name" value="ATPase_AAA_core"/>
</dbReference>
<name>A0ABT3MR30_9GAMM</name>
<dbReference type="Gene3D" id="3.40.50.300">
    <property type="entry name" value="P-loop containing nucleotide triphosphate hydrolases"/>
    <property type="match status" value="2"/>
</dbReference>
<dbReference type="InterPro" id="IPR051396">
    <property type="entry name" value="Bact_Antivir_Def_Nuclease"/>
</dbReference>
<accession>A0ABT3MR30</accession>
<comment type="caution">
    <text evidence="3">The sequence shown here is derived from an EMBL/GenBank/DDBJ whole genome shotgun (WGS) entry which is preliminary data.</text>
</comment>
<feature type="domain" description="Rad50/SbcC-type AAA" evidence="2">
    <location>
        <begin position="4"/>
        <end position="100"/>
    </location>
</feature>